<evidence type="ECO:0000313" key="6">
    <source>
        <dbReference type="EMBL" id="GGF35469.1"/>
    </source>
</evidence>
<dbReference type="PANTHER" id="PTHR30469">
    <property type="entry name" value="MULTIDRUG RESISTANCE PROTEIN MDTA"/>
    <property type="match status" value="1"/>
</dbReference>
<feature type="transmembrane region" description="Helical" evidence="2">
    <location>
        <begin position="7"/>
        <end position="26"/>
    </location>
</feature>
<sequence>MKKQTKILLIVAIIVVIAIIFLFPRLQGGSSNNKPASATSEVPEEMTVLPVDVIEVKPERLENNLNITGNVLSNESVTLRPEITGLVESINFEEGQFVKKGTPLVYLNDDELTAQLDRLEYTKKLYEGQENRQKQLLAREAISQEEYDIILNQYNTTLSDIKLVKAQLDKTVIKAPFDGVLGLRQISSGSVISTTDIIANIVNIDPIKIEFSIPERYAGQVQVGSTIQFSNNASDGFEKGKVYAYEPVIDAETRTLTLRAISPNEDRKFLPGMFVNIRFNLEVEEDALLVPSESLIPELSGYKLFLVNQEGIVEERKVEIGIRTDSEVQVLEGLNAGELVLTTGVLQAKEGMQVNYNKIN</sequence>
<feature type="domain" description="Multidrug resistance protein MdtA-like C-terminal permuted SH3" evidence="4">
    <location>
        <begin position="286"/>
        <end position="345"/>
    </location>
</feature>
<feature type="domain" description="CzcB-like barrel-sandwich hybrid" evidence="5">
    <location>
        <begin position="78"/>
        <end position="201"/>
    </location>
</feature>
<evidence type="ECO:0000313" key="7">
    <source>
        <dbReference type="Proteomes" id="UP000647339"/>
    </source>
</evidence>
<protein>
    <submittedName>
        <fullName evidence="6">MexH family multidrug efflux RND transporter periplasmic adaptor subunit</fullName>
    </submittedName>
</protein>
<keyword evidence="2" id="KW-0472">Membrane</keyword>
<gene>
    <name evidence="6" type="ORF">GCM10011339_24770</name>
</gene>
<dbReference type="Gene3D" id="2.40.50.100">
    <property type="match status" value="1"/>
</dbReference>
<keyword evidence="7" id="KW-1185">Reference proteome</keyword>
<evidence type="ECO:0000256" key="1">
    <source>
        <dbReference type="ARBA" id="ARBA00009477"/>
    </source>
</evidence>
<name>A0ABQ1V2F5_9BACT</name>
<dbReference type="RefSeq" id="WP_137401265.1">
    <property type="nucleotide sequence ID" value="NZ_BMIU01000011.1"/>
</dbReference>
<dbReference type="Pfam" id="PF25954">
    <property type="entry name" value="Beta-barrel_RND_2"/>
    <property type="match status" value="1"/>
</dbReference>
<reference evidence="7" key="1">
    <citation type="journal article" date="2019" name="Int. J. Syst. Evol. Microbiol.">
        <title>The Global Catalogue of Microorganisms (GCM) 10K type strain sequencing project: providing services to taxonomists for standard genome sequencing and annotation.</title>
        <authorList>
            <consortium name="The Broad Institute Genomics Platform"/>
            <consortium name="The Broad Institute Genome Sequencing Center for Infectious Disease"/>
            <person name="Wu L."/>
            <person name="Ma J."/>
        </authorList>
    </citation>
    <scope>NUCLEOTIDE SEQUENCE [LARGE SCALE GENOMIC DNA]</scope>
    <source>
        <strain evidence="7">CGMCC 1.15407</strain>
    </source>
</reference>
<accession>A0ABQ1V2F5</accession>
<dbReference type="SUPFAM" id="SSF111369">
    <property type="entry name" value="HlyD-like secretion proteins"/>
    <property type="match status" value="1"/>
</dbReference>
<dbReference type="NCBIfam" id="TIGR01730">
    <property type="entry name" value="RND_mfp"/>
    <property type="match status" value="1"/>
</dbReference>
<dbReference type="Proteomes" id="UP000647339">
    <property type="component" value="Unassembled WGS sequence"/>
</dbReference>
<keyword evidence="2" id="KW-0812">Transmembrane</keyword>
<feature type="domain" description="CusB-like beta-barrel" evidence="3">
    <location>
        <begin position="209"/>
        <end position="280"/>
    </location>
</feature>
<dbReference type="PANTHER" id="PTHR30469:SF36">
    <property type="entry name" value="BLL3903 PROTEIN"/>
    <property type="match status" value="1"/>
</dbReference>
<comment type="similarity">
    <text evidence="1">Belongs to the membrane fusion protein (MFP) (TC 8.A.1) family.</text>
</comment>
<dbReference type="Gene3D" id="2.40.30.170">
    <property type="match status" value="1"/>
</dbReference>
<comment type="caution">
    <text evidence="6">The sequence shown here is derived from an EMBL/GenBank/DDBJ whole genome shotgun (WGS) entry which is preliminary data.</text>
</comment>
<dbReference type="Pfam" id="PF25967">
    <property type="entry name" value="RND-MFP_C"/>
    <property type="match status" value="1"/>
</dbReference>
<dbReference type="InterPro" id="IPR058792">
    <property type="entry name" value="Beta-barrel_RND_2"/>
</dbReference>
<keyword evidence="2" id="KW-1133">Transmembrane helix</keyword>
<evidence type="ECO:0000259" key="4">
    <source>
        <dbReference type="Pfam" id="PF25967"/>
    </source>
</evidence>
<dbReference type="Gene3D" id="1.10.287.470">
    <property type="entry name" value="Helix hairpin bin"/>
    <property type="match status" value="1"/>
</dbReference>
<evidence type="ECO:0000256" key="2">
    <source>
        <dbReference type="SAM" id="Phobius"/>
    </source>
</evidence>
<dbReference type="EMBL" id="BMIU01000011">
    <property type="protein sequence ID" value="GGF35469.1"/>
    <property type="molecule type" value="Genomic_DNA"/>
</dbReference>
<dbReference type="Gene3D" id="2.40.420.20">
    <property type="match status" value="1"/>
</dbReference>
<organism evidence="6 7">
    <name type="scientific">Echinicola rosea</name>
    <dbReference type="NCBI Taxonomy" id="1807691"/>
    <lineage>
        <taxon>Bacteria</taxon>
        <taxon>Pseudomonadati</taxon>
        <taxon>Bacteroidota</taxon>
        <taxon>Cytophagia</taxon>
        <taxon>Cytophagales</taxon>
        <taxon>Cyclobacteriaceae</taxon>
        <taxon>Echinicola</taxon>
    </lineage>
</organism>
<dbReference type="InterPro" id="IPR006143">
    <property type="entry name" value="RND_pump_MFP"/>
</dbReference>
<proteinExistence type="inferred from homology"/>
<evidence type="ECO:0000259" key="3">
    <source>
        <dbReference type="Pfam" id="PF25954"/>
    </source>
</evidence>
<dbReference type="InterPro" id="IPR058627">
    <property type="entry name" value="MdtA-like_C"/>
</dbReference>
<dbReference type="InterPro" id="IPR058647">
    <property type="entry name" value="BSH_CzcB-like"/>
</dbReference>
<evidence type="ECO:0000259" key="5">
    <source>
        <dbReference type="Pfam" id="PF25973"/>
    </source>
</evidence>
<dbReference type="Pfam" id="PF25973">
    <property type="entry name" value="BSH_CzcB"/>
    <property type="match status" value="1"/>
</dbReference>